<dbReference type="RefSeq" id="XP_030080608.1">
    <property type="nucleotide sequence ID" value="XM_030224748.1"/>
</dbReference>
<organism evidence="4 6">
    <name type="scientific">Drosophila hydei</name>
    <name type="common">Fruit fly</name>
    <dbReference type="NCBI Taxonomy" id="7224"/>
    <lineage>
        <taxon>Eukaryota</taxon>
        <taxon>Metazoa</taxon>
        <taxon>Ecdysozoa</taxon>
        <taxon>Arthropoda</taxon>
        <taxon>Hexapoda</taxon>
        <taxon>Insecta</taxon>
        <taxon>Pterygota</taxon>
        <taxon>Neoptera</taxon>
        <taxon>Endopterygota</taxon>
        <taxon>Diptera</taxon>
        <taxon>Brachycera</taxon>
        <taxon>Muscomorpha</taxon>
        <taxon>Ephydroidea</taxon>
        <taxon>Drosophilidae</taxon>
        <taxon>Drosophila</taxon>
    </lineage>
</organism>
<keyword evidence="4" id="KW-1185">Reference proteome</keyword>
<dbReference type="OrthoDB" id="7375975at2759"/>
<feature type="transmembrane region" description="Helical" evidence="1">
    <location>
        <begin position="297"/>
        <end position="320"/>
    </location>
</feature>
<evidence type="ECO:0000313" key="4">
    <source>
        <dbReference type="Proteomes" id="UP000504633"/>
    </source>
</evidence>
<dbReference type="Proteomes" id="UP000504633">
    <property type="component" value="Unplaced"/>
</dbReference>
<evidence type="ECO:0000313" key="5">
    <source>
        <dbReference type="RefSeq" id="XP_030080608.1"/>
    </source>
</evidence>
<reference evidence="5 6" key="1">
    <citation type="submission" date="2025-04" db="UniProtKB">
        <authorList>
            <consortium name="RefSeq"/>
        </authorList>
    </citation>
    <scope>IDENTIFICATION</scope>
    <source>
        <strain evidence="5 6">15085-1641.00</strain>
        <tissue evidence="5 6">Whole body</tissue>
    </source>
</reference>
<dbReference type="PANTHER" id="PTHR21261">
    <property type="entry name" value="BEAT PROTEIN"/>
    <property type="match status" value="1"/>
</dbReference>
<dbReference type="PROSITE" id="PS50835">
    <property type="entry name" value="IG_LIKE"/>
    <property type="match status" value="1"/>
</dbReference>
<keyword evidence="2" id="KW-0732">Signal</keyword>
<evidence type="ECO:0000259" key="3">
    <source>
        <dbReference type="PROSITE" id="PS50835"/>
    </source>
</evidence>
<dbReference type="FunFam" id="2.60.40.10:FF:000437">
    <property type="entry name" value="Beat-IIIc, isoform A"/>
    <property type="match status" value="1"/>
</dbReference>
<sequence length="356" mass="39962">MDYGGCWLLQLGIYMLLAMRRIQCLLVTDINVPQIVDFRDNVTLSCSYDISGHTLNSVKWYKNDSEFFRYAPLMQTVFRKFPVPGVQLIDNSYECNESSCRVDLNLLGIKSTGVYRCEVSGDAPHFKLTARTANMSVEALPQNNPLISGFHSMYREDDFVQVNCSTDYSSLVTTISWYINGIKASKLDLLPSEETTISAHDYKLQRIVSQLNFYASEPRFQQPQLQRLQQRQQQQQKQQKQLQRRLELRCVADIGSYPQLTRESSLQALVFRDDIDRKNQELYKSGAPRVALLGVQLLLAATTAAAAAISSQLLCLPLTFQYGARKLTTRTTATATATATIVVAAAAAAATVSFHI</sequence>
<name>A0A6J2SXK1_DROHY</name>
<keyword evidence="1" id="KW-0472">Membrane</keyword>
<dbReference type="OMA" id="RITWYIN"/>
<dbReference type="Gene3D" id="2.60.40.10">
    <property type="entry name" value="Immunoglobulins"/>
    <property type="match status" value="1"/>
</dbReference>
<dbReference type="InterPro" id="IPR036179">
    <property type="entry name" value="Ig-like_dom_sf"/>
</dbReference>
<accession>A0A6J2SXK1</accession>
<evidence type="ECO:0000313" key="6">
    <source>
        <dbReference type="RefSeq" id="XP_030080609.1"/>
    </source>
</evidence>
<keyword evidence="1" id="KW-1133">Transmembrane helix</keyword>
<feature type="chain" id="PRO_5044642601" evidence="2">
    <location>
        <begin position="25"/>
        <end position="356"/>
    </location>
</feature>
<dbReference type="CTD" id="41583"/>
<dbReference type="AlphaFoldDB" id="A0A6J2SXK1"/>
<feature type="signal peptide" evidence="2">
    <location>
        <begin position="1"/>
        <end position="24"/>
    </location>
</feature>
<proteinExistence type="predicted"/>
<dbReference type="RefSeq" id="XP_030080609.1">
    <property type="nucleotide sequence ID" value="XM_030224749.1"/>
</dbReference>
<dbReference type="GeneID" id="111594603"/>
<gene>
    <name evidence="5 6" type="primary">LOC111594603</name>
</gene>
<evidence type="ECO:0000256" key="2">
    <source>
        <dbReference type="SAM" id="SignalP"/>
    </source>
</evidence>
<protein>
    <submittedName>
        <fullName evidence="5 6">Uncharacterized protein LOC111594603</fullName>
    </submittedName>
</protein>
<feature type="domain" description="Ig-like" evidence="3">
    <location>
        <begin position="40"/>
        <end position="136"/>
    </location>
</feature>
<dbReference type="PANTHER" id="PTHR21261:SF5">
    <property type="entry name" value="BEATEN PATH VA, ISOFORM A-RELATED"/>
    <property type="match status" value="1"/>
</dbReference>
<dbReference type="InterPro" id="IPR007110">
    <property type="entry name" value="Ig-like_dom"/>
</dbReference>
<evidence type="ECO:0000256" key="1">
    <source>
        <dbReference type="SAM" id="Phobius"/>
    </source>
</evidence>
<keyword evidence="1" id="KW-0812">Transmembrane</keyword>
<dbReference type="KEGG" id="dhe:111594603"/>
<dbReference type="SUPFAM" id="SSF48726">
    <property type="entry name" value="Immunoglobulin"/>
    <property type="match status" value="1"/>
</dbReference>
<dbReference type="InterPro" id="IPR013783">
    <property type="entry name" value="Ig-like_fold"/>
</dbReference>
<feature type="transmembrane region" description="Helical" evidence="1">
    <location>
        <begin position="332"/>
        <end position="354"/>
    </location>
</feature>